<evidence type="ECO:0000313" key="2">
    <source>
        <dbReference type="Proteomes" id="UP001141552"/>
    </source>
</evidence>
<reference evidence="1" key="1">
    <citation type="submission" date="2022-02" db="EMBL/GenBank/DDBJ databases">
        <authorList>
            <person name="Henning P.M."/>
            <person name="McCubbin A.G."/>
            <person name="Shore J.S."/>
        </authorList>
    </citation>
    <scope>NUCLEOTIDE SEQUENCE</scope>
    <source>
        <strain evidence="1">F60SS</strain>
        <tissue evidence="1">Leaves</tissue>
    </source>
</reference>
<sequence length="181" mass="21519">MQQSSAKEFKIQCFRLLTLPMLFTEEEKFCFVYKIYRLSKRREEFYRQRMRMDEDISMYNWALAAMTSSNEAVRNTADFQSKQVPGWDATWRIGPFLRNAIEHIGTVDTTEVEVLNELENMYPQILSKLHFELWNKLLDEKKENDEKDEKDEKDYGYVIHHFQKKPGAFAFIMGLGGDVAY</sequence>
<gene>
    <name evidence="1" type="ORF">Tsubulata_048241</name>
</gene>
<organism evidence="1 2">
    <name type="scientific">Turnera subulata</name>
    <dbReference type="NCBI Taxonomy" id="218843"/>
    <lineage>
        <taxon>Eukaryota</taxon>
        <taxon>Viridiplantae</taxon>
        <taxon>Streptophyta</taxon>
        <taxon>Embryophyta</taxon>
        <taxon>Tracheophyta</taxon>
        <taxon>Spermatophyta</taxon>
        <taxon>Magnoliopsida</taxon>
        <taxon>eudicotyledons</taxon>
        <taxon>Gunneridae</taxon>
        <taxon>Pentapetalae</taxon>
        <taxon>rosids</taxon>
        <taxon>fabids</taxon>
        <taxon>Malpighiales</taxon>
        <taxon>Passifloraceae</taxon>
        <taxon>Turnera</taxon>
    </lineage>
</organism>
<dbReference type="AlphaFoldDB" id="A0A9Q0J5M4"/>
<comment type="caution">
    <text evidence="1">The sequence shown here is derived from an EMBL/GenBank/DDBJ whole genome shotgun (WGS) entry which is preliminary data.</text>
</comment>
<reference evidence="1" key="2">
    <citation type="journal article" date="2023" name="Plants (Basel)">
        <title>Annotation of the Turnera subulata (Passifloraceae) Draft Genome Reveals the S-Locus Evolved after the Divergence of Turneroideae from Passifloroideae in a Stepwise Manner.</title>
        <authorList>
            <person name="Henning P.M."/>
            <person name="Roalson E.H."/>
            <person name="Mir W."/>
            <person name="McCubbin A.G."/>
            <person name="Shore J.S."/>
        </authorList>
    </citation>
    <scope>NUCLEOTIDE SEQUENCE</scope>
    <source>
        <strain evidence="1">F60SS</strain>
    </source>
</reference>
<name>A0A9Q0J5M4_9ROSI</name>
<dbReference type="EMBL" id="JAKUCV010005633">
    <property type="protein sequence ID" value="KAJ4830461.1"/>
    <property type="molecule type" value="Genomic_DNA"/>
</dbReference>
<evidence type="ECO:0000313" key="1">
    <source>
        <dbReference type="EMBL" id="KAJ4830461.1"/>
    </source>
</evidence>
<accession>A0A9Q0J5M4</accession>
<keyword evidence="2" id="KW-1185">Reference proteome</keyword>
<dbReference type="Proteomes" id="UP001141552">
    <property type="component" value="Unassembled WGS sequence"/>
</dbReference>
<proteinExistence type="predicted"/>
<protein>
    <submittedName>
        <fullName evidence="1">Uncharacterized protein</fullName>
    </submittedName>
</protein>